<dbReference type="Proteomes" id="UP000026960">
    <property type="component" value="Chromosome 11"/>
</dbReference>
<dbReference type="PANTHER" id="PTHR36138:SF13">
    <property type="entry name" value="OS04G0604500 PROTEIN"/>
    <property type="match status" value="1"/>
</dbReference>
<keyword evidence="3" id="KW-1185">Reference proteome</keyword>
<protein>
    <submittedName>
        <fullName evidence="2">Uncharacterized protein</fullName>
    </submittedName>
</protein>
<reference evidence="2" key="2">
    <citation type="submission" date="2015-03" db="UniProtKB">
        <authorList>
            <consortium name="EnsemblPlants"/>
        </authorList>
    </citation>
    <scope>IDENTIFICATION</scope>
</reference>
<dbReference type="EnsemblPlants" id="OBART11G01490.1">
    <property type="protein sequence ID" value="OBART11G01490.1"/>
    <property type="gene ID" value="OBART11G01490"/>
</dbReference>
<feature type="compositionally biased region" description="Basic and acidic residues" evidence="1">
    <location>
        <begin position="128"/>
        <end position="159"/>
    </location>
</feature>
<dbReference type="AlphaFoldDB" id="A0A0D3HHM2"/>
<dbReference type="PaxDb" id="65489-OBART11G01490.1"/>
<reference evidence="2" key="1">
    <citation type="journal article" date="2009" name="Rice">
        <title>De Novo Next Generation Sequencing of Plant Genomes.</title>
        <authorList>
            <person name="Rounsley S."/>
            <person name="Marri P.R."/>
            <person name="Yu Y."/>
            <person name="He R."/>
            <person name="Sisneros N."/>
            <person name="Goicoechea J.L."/>
            <person name="Lee S.J."/>
            <person name="Angelova A."/>
            <person name="Kudrna D."/>
            <person name="Luo M."/>
            <person name="Affourtit J."/>
            <person name="Desany B."/>
            <person name="Knight J."/>
            <person name="Niazi F."/>
            <person name="Egholm M."/>
            <person name="Wing R.A."/>
        </authorList>
    </citation>
    <scope>NUCLEOTIDE SEQUENCE [LARGE SCALE GENOMIC DNA]</scope>
    <source>
        <strain evidence="2">cv. IRGC 105608</strain>
    </source>
</reference>
<accession>A0A0D3HHM2</accession>
<evidence type="ECO:0000256" key="1">
    <source>
        <dbReference type="SAM" id="MobiDB-lite"/>
    </source>
</evidence>
<dbReference type="PANTHER" id="PTHR36138">
    <property type="entry name" value="EXPRESSED PROTEIN-RELATED"/>
    <property type="match status" value="1"/>
</dbReference>
<dbReference type="Gramene" id="OBART11G01490.1">
    <property type="protein sequence ID" value="OBART11G01490.1"/>
    <property type="gene ID" value="OBART11G01490"/>
</dbReference>
<proteinExistence type="predicted"/>
<feature type="compositionally biased region" description="Basic and acidic residues" evidence="1">
    <location>
        <begin position="175"/>
        <end position="189"/>
    </location>
</feature>
<organism evidence="2">
    <name type="scientific">Oryza barthii</name>
    <dbReference type="NCBI Taxonomy" id="65489"/>
    <lineage>
        <taxon>Eukaryota</taxon>
        <taxon>Viridiplantae</taxon>
        <taxon>Streptophyta</taxon>
        <taxon>Embryophyta</taxon>
        <taxon>Tracheophyta</taxon>
        <taxon>Spermatophyta</taxon>
        <taxon>Magnoliopsida</taxon>
        <taxon>Liliopsida</taxon>
        <taxon>Poales</taxon>
        <taxon>Poaceae</taxon>
        <taxon>BOP clade</taxon>
        <taxon>Oryzoideae</taxon>
        <taxon>Oryzeae</taxon>
        <taxon>Oryzinae</taxon>
        <taxon>Oryza</taxon>
    </lineage>
</organism>
<name>A0A0D3HHM2_9ORYZ</name>
<evidence type="ECO:0000313" key="3">
    <source>
        <dbReference type="Proteomes" id="UP000026960"/>
    </source>
</evidence>
<feature type="region of interest" description="Disordered" evidence="1">
    <location>
        <begin position="128"/>
        <end position="207"/>
    </location>
</feature>
<sequence>MKVKVKERLTREEVERLLSFVPRPFPPRDRPRCDDPDVNEMEDLLAHTVLLLNSNNQVILRAQARAREELRTKGYVERWTSIASSARVHQFTKSIPIPNKATPSEEEELKGREEDRCVAMTNELKRCSKEATPSEEKAAKKMKKEEAVKKKRMPMERVPHLLSMVPRAPVPLPVIRDDSPELKEIDQRRAGSQHQLSTHPPDAGQRP</sequence>
<evidence type="ECO:0000313" key="2">
    <source>
        <dbReference type="EnsemblPlants" id="OBART11G01490.1"/>
    </source>
</evidence>
<dbReference type="HOGENOM" id="CLU_1362383_0_0_1"/>